<comment type="similarity">
    <text evidence="10">Belongs to the RBR family. RNF14 subfamily.</text>
</comment>
<comment type="catalytic activity">
    <reaction evidence="1">
        <text>[E2 ubiquitin-conjugating enzyme]-S-ubiquitinyl-L-cysteine + [acceptor protein]-L-lysine = [E2 ubiquitin-conjugating enzyme]-L-cysteine + [acceptor protein]-N(6)-ubiquitinyl-L-lysine.</text>
        <dbReference type="EC" id="2.3.2.31"/>
    </reaction>
</comment>
<evidence type="ECO:0000256" key="9">
    <source>
        <dbReference type="ARBA" id="ARBA00022833"/>
    </source>
</evidence>
<keyword evidence="5" id="KW-0479">Metal-binding</keyword>
<gene>
    <name evidence="14" type="ORF">SCODWIG_00561</name>
</gene>
<evidence type="ECO:0000256" key="7">
    <source>
        <dbReference type="ARBA" id="ARBA00022771"/>
    </source>
</evidence>
<keyword evidence="15" id="KW-1185">Reference proteome</keyword>
<dbReference type="CDD" id="cd20354">
    <property type="entry name" value="Rcat_RBR_RNF14"/>
    <property type="match status" value="1"/>
</dbReference>
<dbReference type="AlphaFoldDB" id="A0A376B3V3"/>
<comment type="pathway">
    <text evidence="2">Protein modification; protein ubiquitination.</text>
</comment>
<dbReference type="InterPro" id="IPR013083">
    <property type="entry name" value="Znf_RING/FYVE/PHD"/>
</dbReference>
<evidence type="ECO:0000256" key="8">
    <source>
        <dbReference type="ARBA" id="ARBA00022786"/>
    </source>
</evidence>
<dbReference type="SMART" id="SM00647">
    <property type="entry name" value="IBR"/>
    <property type="match status" value="2"/>
</dbReference>
<sequence>MVDGFDILSSELELLQYMYPELKIYEYEEPVLKNTTINGIFNFSITTEKEVLIVNTKSNNQKIKINKFPNNIFEFKLFPLEYPVFEKCLEFEIKSNWMVEEQKLKISKSLTKQFQSFMDNDDGPLLTLIFDHLLNTNILFPSYEYVVSTDKQFNLFVEISQTVEKSDFENKNFDCSICLENKKGEEMIELPCNQQHFLCQRCLKDYYATLIKEGRIAMIRCPECKYDFANNNINNNLDDDISDFSKYGSYSRLIKQLFTPIIPFEFFHKILDQELVSRYKKLFKEQAFNRLSKEYPYTCIHCPRCNEWCLKEEQLDDQLVRCNNCDFYFCFECLHSWHGSTNACLKKIAPIKEAILEEYLDPFTSPMRKYELELKFGKKLLQMESSGYQAEKLLDLEIEKQDSDMKRCPKCSTPIQKIDGCNKMKCAVCAKLFCFLCGDLLDTDDPYSHYREPKSECYSRLFEGMPGTE</sequence>
<name>A0A376B3V3_9ASCO</name>
<evidence type="ECO:0000259" key="13">
    <source>
        <dbReference type="PROSITE" id="PS51873"/>
    </source>
</evidence>
<evidence type="ECO:0000256" key="6">
    <source>
        <dbReference type="ARBA" id="ARBA00022737"/>
    </source>
</evidence>
<organism evidence="14 15">
    <name type="scientific">Saccharomycodes ludwigii</name>
    <dbReference type="NCBI Taxonomy" id="36035"/>
    <lineage>
        <taxon>Eukaryota</taxon>
        <taxon>Fungi</taxon>
        <taxon>Dikarya</taxon>
        <taxon>Ascomycota</taxon>
        <taxon>Saccharomycotina</taxon>
        <taxon>Saccharomycetes</taxon>
        <taxon>Saccharomycodales</taxon>
        <taxon>Saccharomycodaceae</taxon>
        <taxon>Saccharomycodes</taxon>
    </lineage>
</organism>
<evidence type="ECO:0000256" key="10">
    <source>
        <dbReference type="ARBA" id="ARBA00044508"/>
    </source>
</evidence>
<evidence type="ECO:0000256" key="1">
    <source>
        <dbReference type="ARBA" id="ARBA00001798"/>
    </source>
</evidence>
<keyword evidence="7 11" id="KW-0863">Zinc-finger</keyword>
<dbReference type="Gene3D" id="3.30.40.10">
    <property type="entry name" value="Zinc/RING finger domain, C3HC4 (zinc finger)"/>
    <property type="match status" value="1"/>
</dbReference>
<dbReference type="Gene3D" id="1.20.120.1750">
    <property type="match status" value="1"/>
</dbReference>
<dbReference type="EC" id="2.3.2.31" evidence="3"/>
<dbReference type="PANTHER" id="PTHR11685">
    <property type="entry name" value="RBR FAMILY RING FINGER AND IBR DOMAIN-CONTAINING"/>
    <property type="match status" value="1"/>
</dbReference>
<dbReference type="Proteomes" id="UP000262825">
    <property type="component" value="Unassembled WGS sequence"/>
</dbReference>
<dbReference type="SMART" id="SM00184">
    <property type="entry name" value="RING"/>
    <property type="match status" value="2"/>
</dbReference>
<evidence type="ECO:0000313" key="15">
    <source>
        <dbReference type="Proteomes" id="UP000262825"/>
    </source>
</evidence>
<reference evidence="15" key="1">
    <citation type="submission" date="2018-06" db="EMBL/GenBank/DDBJ databases">
        <authorList>
            <person name="Guldener U."/>
        </authorList>
    </citation>
    <scope>NUCLEOTIDE SEQUENCE [LARGE SCALE GENOMIC DNA]</scope>
    <source>
        <strain evidence="15">UTAD17</strain>
    </source>
</reference>
<evidence type="ECO:0000259" key="12">
    <source>
        <dbReference type="PROSITE" id="PS50089"/>
    </source>
</evidence>
<dbReference type="CDD" id="cd23783">
    <property type="entry name" value="RWD_ScITT1-like"/>
    <property type="match status" value="1"/>
</dbReference>
<dbReference type="GO" id="GO:0016567">
    <property type="term" value="P:protein ubiquitination"/>
    <property type="evidence" value="ECO:0007669"/>
    <property type="project" value="InterPro"/>
</dbReference>
<evidence type="ECO:0000256" key="11">
    <source>
        <dbReference type="PROSITE-ProRule" id="PRU00175"/>
    </source>
</evidence>
<evidence type="ECO:0000256" key="3">
    <source>
        <dbReference type="ARBA" id="ARBA00012251"/>
    </source>
</evidence>
<dbReference type="InterPro" id="IPR006575">
    <property type="entry name" value="RWD_dom"/>
</dbReference>
<evidence type="ECO:0000313" key="14">
    <source>
        <dbReference type="EMBL" id="SSD58800.1"/>
    </source>
</evidence>
<dbReference type="InterPro" id="IPR044066">
    <property type="entry name" value="TRIAD_supradom"/>
</dbReference>
<dbReference type="InterPro" id="IPR047548">
    <property type="entry name" value="Rcat_RBR_RNF14"/>
</dbReference>
<dbReference type="GO" id="GO:0008270">
    <property type="term" value="F:zinc ion binding"/>
    <property type="evidence" value="ECO:0007669"/>
    <property type="project" value="UniProtKB-KW"/>
</dbReference>
<feature type="domain" description="RING-type" evidence="12">
    <location>
        <begin position="175"/>
        <end position="225"/>
    </location>
</feature>
<accession>A0A376B3V3</accession>
<evidence type="ECO:0000256" key="4">
    <source>
        <dbReference type="ARBA" id="ARBA00022679"/>
    </source>
</evidence>
<feature type="domain" description="RING-type" evidence="13">
    <location>
        <begin position="171"/>
        <end position="461"/>
    </location>
</feature>
<keyword evidence="4" id="KW-0808">Transferase</keyword>
<dbReference type="Pfam" id="PF01485">
    <property type="entry name" value="IBR"/>
    <property type="match status" value="2"/>
</dbReference>
<dbReference type="EMBL" id="UFAJ01000049">
    <property type="protein sequence ID" value="SSD58800.1"/>
    <property type="molecule type" value="Genomic_DNA"/>
</dbReference>
<keyword evidence="9" id="KW-0862">Zinc</keyword>
<keyword evidence="8" id="KW-0833">Ubl conjugation pathway</keyword>
<dbReference type="GO" id="GO:0061630">
    <property type="term" value="F:ubiquitin protein ligase activity"/>
    <property type="evidence" value="ECO:0007669"/>
    <property type="project" value="UniProtKB-EC"/>
</dbReference>
<dbReference type="PROSITE" id="PS51873">
    <property type="entry name" value="TRIAD"/>
    <property type="match status" value="1"/>
</dbReference>
<dbReference type="OrthoDB" id="1431934at2759"/>
<dbReference type="PROSITE" id="PS50089">
    <property type="entry name" value="ZF_RING_2"/>
    <property type="match status" value="1"/>
</dbReference>
<keyword evidence="6" id="KW-0677">Repeat</keyword>
<evidence type="ECO:0000256" key="5">
    <source>
        <dbReference type="ARBA" id="ARBA00022723"/>
    </source>
</evidence>
<protein>
    <recommendedName>
        <fullName evidence="3">RBR-type E3 ubiquitin transferase</fullName>
        <ecNumber evidence="3">2.3.2.31</ecNumber>
    </recommendedName>
</protein>
<proteinExistence type="inferred from homology"/>
<dbReference type="InterPro" id="IPR031127">
    <property type="entry name" value="E3_UB_ligase_RBR"/>
</dbReference>
<dbReference type="InterPro" id="IPR002867">
    <property type="entry name" value="IBR_dom"/>
</dbReference>
<dbReference type="VEuPathDB" id="FungiDB:SCODWIG_00561"/>
<dbReference type="Pfam" id="PF05773">
    <property type="entry name" value="RWD"/>
    <property type="match status" value="1"/>
</dbReference>
<dbReference type="SUPFAM" id="SSF57850">
    <property type="entry name" value="RING/U-box"/>
    <property type="match status" value="3"/>
</dbReference>
<evidence type="ECO:0000256" key="2">
    <source>
        <dbReference type="ARBA" id="ARBA00004906"/>
    </source>
</evidence>
<dbReference type="InterPro" id="IPR001841">
    <property type="entry name" value="Znf_RING"/>
</dbReference>